<dbReference type="EMBL" id="UGTI01000001">
    <property type="protein sequence ID" value="SUB77657.1"/>
    <property type="molecule type" value="Genomic_DNA"/>
</dbReference>
<gene>
    <name evidence="1" type="ORF">NCTC13100_00793</name>
</gene>
<dbReference type="Proteomes" id="UP000254263">
    <property type="component" value="Unassembled WGS sequence"/>
</dbReference>
<protein>
    <submittedName>
        <fullName evidence="1">Uncharacterized protein</fullName>
    </submittedName>
</protein>
<accession>A0A379DI29</accession>
<evidence type="ECO:0000313" key="1">
    <source>
        <dbReference type="EMBL" id="SUB77657.1"/>
    </source>
</evidence>
<reference evidence="1 2" key="1">
    <citation type="submission" date="2018-06" db="EMBL/GenBank/DDBJ databases">
        <authorList>
            <consortium name="Pathogen Informatics"/>
            <person name="Doyle S."/>
        </authorList>
    </citation>
    <scope>NUCLEOTIDE SEQUENCE [LARGE SCALE GENOMIC DNA]</scope>
    <source>
        <strain evidence="1 2">NCTC13100</strain>
    </source>
</reference>
<sequence>MHNTIARTSAEETDAGIGIDSLYGGDHIIYEACILSAYVKINTHGKIVS</sequence>
<organism evidence="1 2">
    <name type="scientific">Porphyromonas macacae</name>
    <dbReference type="NCBI Taxonomy" id="28115"/>
    <lineage>
        <taxon>Bacteria</taxon>
        <taxon>Pseudomonadati</taxon>
        <taxon>Bacteroidota</taxon>
        <taxon>Bacteroidia</taxon>
        <taxon>Bacteroidales</taxon>
        <taxon>Porphyromonadaceae</taxon>
        <taxon>Porphyromonas</taxon>
    </lineage>
</organism>
<dbReference type="AlphaFoldDB" id="A0A379DI29"/>
<evidence type="ECO:0000313" key="2">
    <source>
        <dbReference type="Proteomes" id="UP000254263"/>
    </source>
</evidence>
<name>A0A379DI29_9PORP</name>
<proteinExistence type="predicted"/>